<feature type="compositionally biased region" description="Pro residues" evidence="1">
    <location>
        <begin position="628"/>
        <end position="645"/>
    </location>
</feature>
<feature type="compositionally biased region" description="Polar residues" evidence="1">
    <location>
        <begin position="575"/>
        <end position="590"/>
    </location>
</feature>
<evidence type="ECO:0000313" key="4">
    <source>
        <dbReference type="Proteomes" id="UP001075354"/>
    </source>
</evidence>
<dbReference type="GO" id="GO:0008061">
    <property type="term" value="F:chitin binding"/>
    <property type="evidence" value="ECO:0007669"/>
    <property type="project" value="InterPro"/>
</dbReference>
<dbReference type="SMART" id="SM00494">
    <property type="entry name" value="ChtBD2"/>
    <property type="match status" value="1"/>
</dbReference>
<feature type="compositionally biased region" description="Low complexity" evidence="1">
    <location>
        <begin position="481"/>
        <end position="544"/>
    </location>
</feature>
<feature type="region of interest" description="Disordered" evidence="1">
    <location>
        <begin position="103"/>
        <end position="405"/>
    </location>
</feature>
<dbReference type="InterPro" id="IPR002557">
    <property type="entry name" value="Chitin-bd_dom"/>
</dbReference>
<gene>
    <name evidence="3" type="ORF">ONE63_000400</name>
</gene>
<dbReference type="EMBL" id="JAPTSV010000001">
    <property type="protein sequence ID" value="KAJ1531737.1"/>
    <property type="molecule type" value="Genomic_DNA"/>
</dbReference>
<feature type="compositionally biased region" description="Basic and acidic residues" evidence="1">
    <location>
        <begin position="562"/>
        <end position="573"/>
    </location>
</feature>
<dbReference type="Gene3D" id="2.170.140.10">
    <property type="entry name" value="Chitin binding domain"/>
    <property type="match status" value="1"/>
</dbReference>
<keyword evidence="4" id="KW-1185">Reference proteome</keyword>
<feature type="compositionally biased region" description="Polar residues" evidence="1">
    <location>
        <begin position="599"/>
        <end position="618"/>
    </location>
</feature>
<protein>
    <recommendedName>
        <fullName evidence="2">Chitin-binding type-2 domain-containing protein</fullName>
    </recommendedName>
</protein>
<feature type="compositionally biased region" description="Polar residues" evidence="1">
    <location>
        <begin position="183"/>
        <end position="194"/>
    </location>
</feature>
<feature type="compositionally biased region" description="Low complexity" evidence="1">
    <location>
        <begin position="103"/>
        <end position="113"/>
    </location>
</feature>
<feature type="compositionally biased region" description="Basic residues" evidence="1">
    <location>
        <begin position="330"/>
        <end position="341"/>
    </location>
</feature>
<accession>A0AAV7Y1S2</accession>
<organism evidence="3 4">
    <name type="scientific">Megalurothrips usitatus</name>
    <name type="common">bean blossom thrips</name>
    <dbReference type="NCBI Taxonomy" id="439358"/>
    <lineage>
        <taxon>Eukaryota</taxon>
        <taxon>Metazoa</taxon>
        <taxon>Ecdysozoa</taxon>
        <taxon>Arthropoda</taxon>
        <taxon>Hexapoda</taxon>
        <taxon>Insecta</taxon>
        <taxon>Pterygota</taxon>
        <taxon>Neoptera</taxon>
        <taxon>Paraneoptera</taxon>
        <taxon>Thysanoptera</taxon>
        <taxon>Terebrantia</taxon>
        <taxon>Thripoidea</taxon>
        <taxon>Thripidae</taxon>
        <taxon>Megalurothrips</taxon>
    </lineage>
</organism>
<feature type="compositionally biased region" description="Polar residues" evidence="1">
    <location>
        <begin position="664"/>
        <end position="674"/>
    </location>
</feature>
<dbReference type="InterPro" id="IPR052976">
    <property type="entry name" value="Scoloptoxin-like"/>
</dbReference>
<feature type="compositionally biased region" description="Polar residues" evidence="1">
    <location>
        <begin position="545"/>
        <end position="560"/>
    </location>
</feature>
<proteinExistence type="predicted"/>
<dbReference type="PANTHER" id="PTHR22933">
    <property type="entry name" value="FI18007P1-RELATED"/>
    <property type="match status" value="1"/>
</dbReference>
<feature type="compositionally biased region" description="Low complexity" evidence="1">
    <location>
        <begin position="646"/>
        <end position="663"/>
    </location>
</feature>
<evidence type="ECO:0000256" key="1">
    <source>
        <dbReference type="SAM" id="MobiDB-lite"/>
    </source>
</evidence>
<comment type="caution">
    <text evidence="3">The sequence shown here is derived from an EMBL/GenBank/DDBJ whole genome shotgun (WGS) entry which is preliminary data.</text>
</comment>
<dbReference type="AlphaFoldDB" id="A0AAV7Y1S2"/>
<sequence>MGVAAQKRPPNFNPANMPDTQFDCSDKIVGGYYGDAETECQMFHVCVKVPGIGIQDFRFLCPNDTAFDQENQVCDDWYNIDCESSSLYFGDNFDLFRIGAGQTSAPRAPGSRPSPTPIALGPSTTRPALQPAPKAPQGLPPAPRTKPIASNDAGEEDDDFFLQRADTGDRRLHHGTSRDIFKGSQSGSFFNSKNGGKDDDDDYEPDTRPNAFRHSQKAKPTGPLPSFVQQYQQQPQQQQRPNNNNNQQQRPANNFQQQQQQRPANNFQQEQQQRPANNFQQQQRPANNFQQQQTTQPARQNFPQQQQQQNGFPQQNNNNNFAQQQDNSQRKKKVTVRRKLVQKGGQEPEQYQQQPQEPQQPQQPQQPRYQGDEEEYFRTYQQDQHSNVDSPNQAFGQRGNFPAIRTTPAPVSMARVGGITHPSTAATQTTGFLSGAPTTTFTTTTTVLDAARNHNYQTKARYNTIQRSRGEQPTAATEYFQSSTPAPATTQQQQQQTQKQYSLFYAKQQQQQQQASPTTPQPFQQQRASSPAAAATTANNNRFNYNTYKLNGGASTTTQSDDYERPEEQEFLKTAHSSNYRASDFNSFNRYNGKDSGSGAYNNKGASTTDNLPTTKPSSAFPVYFPTSPRPAPFSPPQTTLPPPQQRQSTSAATAAFQQQQTTGNNNLYSSQNAPRPFSPSPAPQGGSASSSVAAFNNQFNSNSRPASRSSATTSAPAPPPKKYTAKVVANSGSASPTAAAPIKSTAAAAPPKSKAPPKNDYDYAYYDDSDLGAYEYGLDPISDSHFAKTRTDSVKIKKEQ</sequence>
<feature type="compositionally biased region" description="Polar residues" evidence="1">
    <location>
        <begin position="379"/>
        <end position="395"/>
    </location>
</feature>
<feature type="compositionally biased region" description="Basic and acidic residues" evidence="1">
    <location>
        <begin position="166"/>
        <end position="181"/>
    </location>
</feature>
<name>A0AAV7Y1S2_9NEOP</name>
<feature type="compositionally biased region" description="Low complexity" evidence="1">
    <location>
        <begin position="684"/>
        <end position="716"/>
    </location>
</feature>
<dbReference type="SUPFAM" id="SSF57625">
    <property type="entry name" value="Invertebrate chitin-binding proteins"/>
    <property type="match status" value="1"/>
</dbReference>
<dbReference type="InterPro" id="IPR036508">
    <property type="entry name" value="Chitin-bd_dom_sf"/>
</dbReference>
<dbReference type="GO" id="GO:0005576">
    <property type="term" value="C:extracellular region"/>
    <property type="evidence" value="ECO:0007669"/>
    <property type="project" value="InterPro"/>
</dbReference>
<reference evidence="3" key="1">
    <citation type="submission" date="2022-12" db="EMBL/GenBank/DDBJ databases">
        <title>Chromosome-level genome assembly of the bean flower thrips Megalurothrips usitatus.</title>
        <authorList>
            <person name="Ma L."/>
            <person name="Liu Q."/>
            <person name="Li H."/>
            <person name="Cai W."/>
        </authorList>
    </citation>
    <scope>NUCLEOTIDE SEQUENCE</scope>
    <source>
        <strain evidence="3">Cailab_2022a</strain>
    </source>
</reference>
<dbReference type="PANTHER" id="PTHR22933:SF47">
    <property type="entry name" value="CPAP1-I"/>
    <property type="match status" value="1"/>
</dbReference>
<dbReference type="Proteomes" id="UP001075354">
    <property type="component" value="Chromosome 1"/>
</dbReference>
<feature type="compositionally biased region" description="Low complexity" evidence="1">
    <location>
        <begin position="734"/>
        <end position="761"/>
    </location>
</feature>
<dbReference type="PROSITE" id="PS50940">
    <property type="entry name" value="CHIT_BIND_II"/>
    <property type="match status" value="1"/>
</dbReference>
<feature type="region of interest" description="Disordered" evidence="1">
    <location>
        <begin position="461"/>
        <end position="761"/>
    </location>
</feature>
<feature type="compositionally biased region" description="Low complexity" evidence="1">
    <location>
        <begin position="229"/>
        <end position="327"/>
    </location>
</feature>
<feature type="compositionally biased region" description="Low complexity" evidence="1">
    <location>
        <begin position="347"/>
        <end position="367"/>
    </location>
</feature>
<evidence type="ECO:0000259" key="2">
    <source>
        <dbReference type="PROSITE" id="PS50940"/>
    </source>
</evidence>
<evidence type="ECO:0000313" key="3">
    <source>
        <dbReference type="EMBL" id="KAJ1531737.1"/>
    </source>
</evidence>
<feature type="domain" description="Chitin-binding type-2" evidence="2">
    <location>
        <begin position="21"/>
        <end position="84"/>
    </location>
</feature>
<dbReference type="Pfam" id="PF01607">
    <property type="entry name" value="CBM_14"/>
    <property type="match status" value="1"/>
</dbReference>